<feature type="domain" description="HTH bat-type" evidence="3">
    <location>
        <begin position="44"/>
        <end position="94"/>
    </location>
</feature>
<dbReference type="AlphaFoldDB" id="A0AAV3UNI1"/>
<evidence type="ECO:0000259" key="3">
    <source>
        <dbReference type="Pfam" id="PF04967"/>
    </source>
</evidence>
<evidence type="ECO:0000256" key="2">
    <source>
        <dbReference type="ARBA" id="ARBA00023163"/>
    </source>
</evidence>
<reference evidence="4 5" key="1">
    <citation type="journal article" date="2019" name="Int. J. Syst. Evol. Microbiol.">
        <title>The Global Catalogue of Microorganisms (GCM) 10K type strain sequencing project: providing services to taxonomists for standard genome sequencing and annotation.</title>
        <authorList>
            <consortium name="The Broad Institute Genomics Platform"/>
            <consortium name="The Broad Institute Genome Sequencing Center for Infectious Disease"/>
            <person name="Wu L."/>
            <person name="Ma J."/>
        </authorList>
    </citation>
    <scope>NUCLEOTIDE SEQUENCE [LARGE SCALE GENOMIC DNA]</scope>
    <source>
        <strain evidence="4 5">JCM 17504</strain>
    </source>
</reference>
<gene>
    <name evidence="4" type="ORF">GCM10025751_42810</name>
</gene>
<dbReference type="PANTHER" id="PTHR34236:SF1">
    <property type="entry name" value="DIMETHYL SULFOXIDE REDUCTASE TRANSCRIPTIONAL ACTIVATOR"/>
    <property type="match status" value="1"/>
</dbReference>
<dbReference type="RefSeq" id="WP_227778093.1">
    <property type="nucleotide sequence ID" value="NZ_JBHMAI010000007.1"/>
</dbReference>
<evidence type="ECO:0000256" key="1">
    <source>
        <dbReference type="ARBA" id="ARBA00023015"/>
    </source>
</evidence>
<dbReference type="EMBL" id="BAABKX010000016">
    <property type="protein sequence ID" value="GAA5059093.1"/>
    <property type="molecule type" value="Genomic_DNA"/>
</dbReference>
<dbReference type="Gene3D" id="1.10.10.10">
    <property type="entry name" value="Winged helix-like DNA-binding domain superfamily/Winged helix DNA-binding domain"/>
    <property type="match status" value="1"/>
</dbReference>
<organism evidence="4 5">
    <name type="scientific">Haladaptatus pallidirubidus</name>
    <dbReference type="NCBI Taxonomy" id="1008152"/>
    <lineage>
        <taxon>Archaea</taxon>
        <taxon>Methanobacteriati</taxon>
        <taxon>Methanobacteriota</taxon>
        <taxon>Stenosarchaea group</taxon>
        <taxon>Halobacteria</taxon>
        <taxon>Halobacteriales</taxon>
        <taxon>Haladaptataceae</taxon>
        <taxon>Haladaptatus</taxon>
    </lineage>
</organism>
<accession>A0AAV3UNI1</accession>
<keyword evidence="5" id="KW-1185">Reference proteome</keyword>
<dbReference type="Pfam" id="PF04967">
    <property type="entry name" value="HTH_10"/>
    <property type="match status" value="1"/>
</dbReference>
<protein>
    <recommendedName>
        <fullName evidence="3">HTH bat-type domain-containing protein</fullName>
    </recommendedName>
</protein>
<dbReference type="InterPro" id="IPR007050">
    <property type="entry name" value="HTH_bacterioopsin"/>
</dbReference>
<dbReference type="InterPro" id="IPR036388">
    <property type="entry name" value="WH-like_DNA-bd_sf"/>
</dbReference>
<dbReference type="Proteomes" id="UP001501729">
    <property type="component" value="Unassembled WGS sequence"/>
</dbReference>
<evidence type="ECO:0000313" key="4">
    <source>
        <dbReference type="EMBL" id="GAA5059093.1"/>
    </source>
</evidence>
<keyword evidence="2" id="KW-0804">Transcription</keyword>
<sequence length="112" mass="12471">MDSSCAVPRAEQDFGSQYAKEHGFSLDVSRIYDADSAQRVQFDLTDDQQKALTLAVEHGYYDVPRVANQSELAEKLGVSHQALSERLRRGTKGILKEVLPTISSNENTSRNL</sequence>
<comment type="caution">
    <text evidence="4">The sequence shown here is derived from an EMBL/GenBank/DDBJ whole genome shotgun (WGS) entry which is preliminary data.</text>
</comment>
<evidence type="ECO:0000313" key="5">
    <source>
        <dbReference type="Proteomes" id="UP001501729"/>
    </source>
</evidence>
<keyword evidence="1" id="KW-0805">Transcription regulation</keyword>
<name>A0AAV3UNI1_9EURY</name>
<dbReference type="PANTHER" id="PTHR34236">
    <property type="entry name" value="DIMETHYL SULFOXIDE REDUCTASE TRANSCRIPTIONAL ACTIVATOR"/>
    <property type="match status" value="1"/>
</dbReference>
<proteinExistence type="predicted"/>